<evidence type="ECO:0000313" key="11">
    <source>
        <dbReference type="Proteomes" id="UP000000719"/>
    </source>
</evidence>
<evidence type="ECO:0000256" key="7">
    <source>
        <dbReference type="SAM" id="Phobius"/>
    </source>
</evidence>
<keyword evidence="5 7" id="KW-1133">Transmembrane helix</keyword>
<dbReference type="PANTHER" id="PTHR30489">
    <property type="entry name" value="LIPOPROTEIN-RELEASING SYSTEM TRANSMEMBRANE PROTEIN LOLE"/>
    <property type="match status" value="1"/>
</dbReference>
<dbReference type="PRINTS" id="PR01036">
    <property type="entry name" value="TCRTETB"/>
</dbReference>
<dbReference type="InterPro" id="IPR003838">
    <property type="entry name" value="ABC3_permease_C"/>
</dbReference>
<dbReference type="RefSeq" id="WP_015923682.1">
    <property type="nucleotide sequence ID" value="NC_011899.1"/>
</dbReference>
<gene>
    <name evidence="10" type="ordered locus">Hore_19660</name>
</gene>
<dbReference type="GO" id="GO:0098797">
    <property type="term" value="C:plasma membrane protein complex"/>
    <property type="evidence" value="ECO:0007669"/>
    <property type="project" value="TreeGrafter"/>
</dbReference>
<comment type="similarity">
    <text evidence="2">Belongs to the ABC-4 integral membrane protein family. LolC/E subfamily.</text>
</comment>
<feature type="transmembrane region" description="Helical" evidence="7">
    <location>
        <begin position="357"/>
        <end position="383"/>
    </location>
</feature>
<dbReference type="Proteomes" id="UP000000719">
    <property type="component" value="Chromosome"/>
</dbReference>
<keyword evidence="6 7" id="KW-0472">Membrane</keyword>
<dbReference type="Pfam" id="PF02687">
    <property type="entry name" value="FtsX"/>
    <property type="match status" value="1"/>
</dbReference>
<evidence type="ECO:0000313" key="10">
    <source>
        <dbReference type="EMBL" id="ACL70713.1"/>
    </source>
</evidence>
<evidence type="ECO:0000259" key="8">
    <source>
        <dbReference type="Pfam" id="PF02687"/>
    </source>
</evidence>
<dbReference type="InterPro" id="IPR051447">
    <property type="entry name" value="Lipoprotein-release_system"/>
</dbReference>
<dbReference type="GO" id="GO:0044874">
    <property type="term" value="P:lipoprotein localization to outer membrane"/>
    <property type="evidence" value="ECO:0007669"/>
    <property type="project" value="TreeGrafter"/>
</dbReference>
<dbReference type="OrthoDB" id="305702at2"/>
<comment type="subcellular location">
    <subcellularLocation>
        <location evidence="1">Cell membrane</location>
        <topology evidence="1">Multi-pass membrane protein</topology>
    </subcellularLocation>
</comment>
<evidence type="ECO:0000256" key="5">
    <source>
        <dbReference type="ARBA" id="ARBA00022989"/>
    </source>
</evidence>
<feature type="transmembrane region" description="Helical" evidence="7">
    <location>
        <begin position="310"/>
        <end position="337"/>
    </location>
</feature>
<feature type="transmembrane region" description="Helical" evidence="7">
    <location>
        <begin position="17"/>
        <end position="37"/>
    </location>
</feature>
<dbReference type="AlphaFoldDB" id="B8CZJ4"/>
<dbReference type="PANTHER" id="PTHR30489:SF0">
    <property type="entry name" value="LIPOPROTEIN-RELEASING SYSTEM TRANSMEMBRANE PROTEIN LOLE"/>
    <property type="match status" value="1"/>
</dbReference>
<evidence type="ECO:0000256" key="4">
    <source>
        <dbReference type="ARBA" id="ARBA00022692"/>
    </source>
</evidence>
<keyword evidence="4 7" id="KW-0812">Transmembrane</keyword>
<keyword evidence="3" id="KW-1003">Cell membrane</keyword>
<feature type="domain" description="MacB-like periplasmic core" evidence="9">
    <location>
        <begin position="16"/>
        <end position="234"/>
    </location>
</feature>
<dbReference type="EMBL" id="CP001098">
    <property type="protein sequence ID" value="ACL70713.1"/>
    <property type="molecule type" value="Genomic_DNA"/>
</dbReference>
<feature type="domain" description="ABC3 transporter permease C-terminal" evidence="8">
    <location>
        <begin position="267"/>
        <end position="392"/>
    </location>
</feature>
<evidence type="ECO:0000256" key="2">
    <source>
        <dbReference type="ARBA" id="ARBA00005236"/>
    </source>
</evidence>
<accession>B8CZJ4</accession>
<evidence type="ECO:0000256" key="1">
    <source>
        <dbReference type="ARBA" id="ARBA00004651"/>
    </source>
</evidence>
<organism evidence="10 11">
    <name type="scientific">Halothermothrix orenii (strain H 168 / OCM 544 / DSM 9562)</name>
    <dbReference type="NCBI Taxonomy" id="373903"/>
    <lineage>
        <taxon>Bacteria</taxon>
        <taxon>Bacillati</taxon>
        <taxon>Bacillota</taxon>
        <taxon>Clostridia</taxon>
        <taxon>Halanaerobiales</taxon>
        <taxon>Halothermotrichaceae</taxon>
        <taxon>Halothermothrix</taxon>
    </lineage>
</organism>
<dbReference type="Pfam" id="PF12704">
    <property type="entry name" value="MacB_PCD"/>
    <property type="match status" value="1"/>
</dbReference>
<evidence type="ECO:0000256" key="3">
    <source>
        <dbReference type="ARBA" id="ARBA00022475"/>
    </source>
</evidence>
<reference evidence="10 11" key="1">
    <citation type="journal article" date="2009" name="PLoS ONE">
        <title>Genome analysis of the anaerobic thermohalophilic bacterium Halothermothrix orenii.</title>
        <authorList>
            <person name="Mavromatis K."/>
            <person name="Ivanova N."/>
            <person name="Anderson I."/>
            <person name="Lykidis A."/>
            <person name="Hooper S.D."/>
            <person name="Sun H."/>
            <person name="Kunin V."/>
            <person name="Lapidus A."/>
            <person name="Hugenholtz P."/>
            <person name="Patel B."/>
            <person name="Kyrpides N.C."/>
        </authorList>
    </citation>
    <scope>NUCLEOTIDE SEQUENCE [LARGE SCALE GENOMIC DNA]</scope>
    <source>
        <strain evidence="11">H 168 / OCM 544 / DSM 9562</strain>
    </source>
</reference>
<dbReference type="InterPro" id="IPR025857">
    <property type="entry name" value="MacB_PCD"/>
</dbReference>
<protein>
    <submittedName>
        <fullName evidence="10">ABC-type transport system, involved in lipoprotein release, permease component</fullName>
    </submittedName>
</protein>
<keyword evidence="10" id="KW-0449">Lipoprotein</keyword>
<evidence type="ECO:0000256" key="6">
    <source>
        <dbReference type="ARBA" id="ARBA00023136"/>
    </source>
</evidence>
<dbReference type="KEGG" id="hor:Hore_19660"/>
<dbReference type="STRING" id="373903.Hore_19660"/>
<proteinExistence type="inferred from homology"/>
<sequence>MIKIAWRNILRNKRRSLLILGIIIFGVMVLFLVKGYFAATYDGLKMMSISRNGHLQIAPEGFWGNTGQERLLLTGEYHKAITGVLESVDDVNNFTSELKVSGILGTEKGSTIVSGTGIEPGNSFNQSVMIEEGFNLFPGDRTRVLLGKGVMEKLNLSVDDWFSLMATTLDGAYSASSLKVSGSFSTYSAEADNYFIMMPLSFAQNLLNTDGVDKVIVSLEDTGKTEEVKTRLEEKFEEMGLKVDIKTWLDLATMYHQVKAMYDLIFFFLSTIIFILVFFSILEIMSMAFFERMNEIGTIRAIGTRRRQVFTLLLQEALILGIIGGIIGLTLGWGIGYALNNAYITYTPPNVSEPVPLYFKLAFSNGVTPFIIILVSTTLSALYPALKASRINVVEMLRYS</sequence>
<evidence type="ECO:0000259" key="9">
    <source>
        <dbReference type="Pfam" id="PF12704"/>
    </source>
</evidence>
<name>B8CZJ4_HALOH</name>
<keyword evidence="11" id="KW-1185">Reference proteome</keyword>
<dbReference type="HOGENOM" id="CLU_000604_8_6_9"/>
<dbReference type="eggNOG" id="COG4591">
    <property type="taxonomic scope" value="Bacteria"/>
</dbReference>
<feature type="transmembrane region" description="Helical" evidence="7">
    <location>
        <begin position="264"/>
        <end position="290"/>
    </location>
</feature>